<dbReference type="AlphaFoldDB" id="U7V9K9"/>
<name>U7V9K9_9FUSO</name>
<accession>U7V9K9</accession>
<organism evidence="1 2">
    <name type="scientific">Cetobacterium somerae ATCC BAA-474</name>
    <dbReference type="NCBI Taxonomy" id="1319815"/>
    <lineage>
        <taxon>Bacteria</taxon>
        <taxon>Fusobacteriati</taxon>
        <taxon>Fusobacteriota</taxon>
        <taxon>Fusobacteriia</taxon>
        <taxon>Fusobacteriales</taxon>
        <taxon>Fusobacteriaceae</taxon>
        <taxon>Cetobacterium</taxon>
    </lineage>
</organism>
<dbReference type="SUPFAM" id="SSF141488">
    <property type="entry name" value="YdhA-like"/>
    <property type="match status" value="1"/>
</dbReference>
<proteinExistence type="predicted"/>
<dbReference type="eggNOG" id="ENOG5030XWW">
    <property type="taxonomic scope" value="Bacteria"/>
</dbReference>
<comment type="caution">
    <text evidence="1">The sequence shown here is derived from an EMBL/GenBank/DDBJ whole genome shotgun (WGS) entry which is preliminary data.</text>
</comment>
<dbReference type="RefSeq" id="WP_023051449.1">
    <property type="nucleotide sequence ID" value="NZ_CP173063.2"/>
</dbReference>
<dbReference type="HOGENOM" id="CLU_2033895_0_0_0"/>
<dbReference type="Gene3D" id="2.40.128.200">
    <property type="match status" value="1"/>
</dbReference>
<dbReference type="Proteomes" id="UP000017081">
    <property type="component" value="Unassembled WGS sequence"/>
</dbReference>
<dbReference type="PROSITE" id="PS51257">
    <property type="entry name" value="PROKAR_LIPOPROTEIN"/>
    <property type="match status" value="1"/>
</dbReference>
<keyword evidence="2" id="KW-1185">Reference proteome</keyword>
<protein>
    <recommendedName>
        <fullName evidence="3">Lipoprotein</fullName>
    </recommendedName>
</protein>
<reference evidence="1 2" key="1">
    <citation type="submission" date="2013-08" db="EMBL/GenBank/DDBJ databases">
        <authorList>
            <person name="Weinstock G."/>
            <person name="Sodergren E."/>
            <person name="Wylie T."/>
            <person name="Fulton L."/>
            <person name="Fulton R."/>
            <person name="Fronick C."/>
            <person name="O'Laughlin M."/>
            <person name="Godfrey J."/>
            <person name="Miner T."/>
            <person name="Herter B."/>
            <person name="Appelbaum E."/>
            <person name="Cordes M."/>
            <person name="Lek S."/>
            <person name="Wollam A."/>
            <person name="Pepin K.H."/>
            <person name="Palsikar V.B."/>
            <person name="Mitreva M."/>
            <person name="Wilson R.K."/>
        </authorList>
    </citation>
    <scope>NUCLEOTIDE SEQUENCE [LARGE SCALE GENOMIC DNA]</scope>
    <source>
        <strain evidence="1 2">ATCC BAA-474</strain>
    </source>
</reference>
<evidence type="ECO:0000313" key="1">
    <source>
        <dbReference type="EMBL" id="ERT68205.1"/>
    </source>
</evidence>
<dbReference type="InterPro" id="IPR036328">
    <property type="entry name" value="MliC_sf"/>
</dbReference>
<dbReference type="EMBL" id="AXZF01000075">
    <property type="protein sequence ID" value="ERT68205.1"/>
    <property type="molecule type" value="Genomic_DNA"/>
</dbReference>
<evidence type="ECO:0008006" key="3">
    <source>
        <dbReference type="Google" id="ProtNLM"/>
    </source>
</evidence>
<sequence>MNFKILLLTTTFIFLAGCKPLTSKSNSKVSAPLNQSLIAPKINENQKLVLISNSNKTIGTLITNDNWETATFTDSNKKTYNLTRAVSADGIKLNNGPIVVHFKGNEGILEKNSIVTHFLTK</sequence>
<gene>
    <name evidence="1" type="ORF">HMPREF0202_01915</name>
</gene>
<evidence type="ECO:0000313" key="2">
    <source>
        <dbReference type="Proteomes" id="UP000017081"/>
    </source>
</evidence>